<dbReference type="Gene3D" id="3.90.180.10">
    <property type="entry name" value="Medium-chain alcohol dehydrogenases, catalytic domain"/>
    <property type="match status" value="1"/>
</dbReference>
<dbReference type="GO" id="GO:0016491">
    <property type="term" value="F:oxidoreductase activity"/>
    <property type="evidence" value="ECO:0007669"/>
    <property type="project" value="UniProtKB-KW"/>
</dbReference>
<dbReference type="PANTHER" id="PTHR43350">
    <property type="entry name" value="NAD-DEPENDENT ALCOHOL DEHYDROGENASE"/>
    <property type="match status" value="1"/>
</dbReference>
<evidence type="ECO:0000256" key="6">
    <source>
        <dbReference type="RuleBase" id="RU361277"/>
    </source>
</evidence>
<keyword evidence="5" id="KW-0560">Oxidoreductase</keyword>
<keyword evidence="10" id="KW-1185">Reference proteome</keyword>
<dbReference type="PROSITE" id="PS00059">
    <property type="entry name" value="ADH_ZINC"/>
    <property type="match status" value="1"/>
</dbReference>
<evidence type="ECO:0000313" key="10">
    <source>
        <dbReference type="Proteomes" id="UP000799772"/>
    </source>
</evidence>
<evidence type="ECO:0000256" key="2">
    <source>
        <dbReference type="ARBA" id="ARBA00008072"/>
    </source>
</evidence>
<feature type="domain" description="Alcohol dehydrogenase-like N-terminal" evidence="8">
    <location>
        <begin position="34"/>
        <end position="160"/>
    </location>
</feature>
<keyword evidence="3 6" id="KW-0479">Metal-binding</keyword>
<keyword evidence="4 6" id="KW-0862">Zinc</keyword>
<gene>
    <name evidence="9" type="ORF">NA57DRAFT_51240</name>
</gene>
<dbReference type="InterPro" id="IPR013154">
    <property type="entry name" value="ADH-like_N"/>
</dbReference>
<dbReference type="InterPro" id="IPR036291">
    <property type="entry name" value="NAD(P)-bd_dom_sf"/>
</dbReference>
<dbReference type="Gene3D" id="3.40.50.720">
    <property type="entry name" value="NAD(P)-binding Rossmann-like Domain"/>
    <property type="match status" value="1"/>
</dbReference>
<proteinExistence type="inferred from homology"/>
<dbReference type="Pfam" id="PF08240">
    <property type="entry name" value="ADH_N"/>
    <property type="match status" value="1"/>
</dbReference>
<protein>
    <submittedName>
        <fullName evidence="9">Alcohol dehydrogenase</fullName>
    </submittedName>
</protein>
<dbReference type="Pfam" id="PF00107">
    <property type="entry name" value="ADH_zinc_N"/>
    <property type="match status" value="1"/>
</dbReference>
<evidence type="ECO:0000256" key="4">
    <source>
        <dbReference type="ARBA" id="ARBA00022833"/>
    </source>
</evidence>
<evidence type="ECO:0000256" key="1">
    <source>
        <dbReference type="ARBA" id="ARBA00001947"/>
    </source>
</evidence>
<name>A0A9P4MAU3_9PEZI</name>
<dbReference type="InterPro" id="IPR002328">
    <property type="entry name" value="ADH_Zn_CS"/>
</dbReference>
<organism evidence="9 10">
    <name type="scientific">Rhizodiscina lignyota</name>
    <dbReference type="NCBI Taxonomy" id="1504668"/>
    <lineage>
        <taxon>Eukaryota</taxon>
        <taxon>Fungi</taxon>
        <taxon>Dikarya</taxon>
        <taxon>Ascomycota</taxon>
        <taxon>Pezizomycotina</taxon>
        <taxon>Dothideomycetes</taxon>
        <taxon>Pleosporomycetidae</taxon>
        <taxon>Aulographales</taxon>
        <taxon>Rhizodiscinaceae</taxon>
        <taxon>Rhizodiscina</taxon>
    </lineage>
</organism>
<accession>A0A9P4MAU3</accession>
<dbReference type="SUPFAM" id="SSF50129">
    <property type="entry name" value="GroES-like"/>
    <property type="match status" value="1"/>
</dbReference>
<dbReference type="Proteomes" id="UP000799772">
    <property type="component" value="Unassembled WGS sequence"/>
</dbReference>
<dbReference type="EMBL" id="ML978121">
    <property type="protein sequence ID" value="KAF2104413.1"/>
    <property type="molecule type" value="Genomic_DNA"/>
</dbReference>
<dbReference type="GO" id="GO:0008270">
    <property type="term" value="F:zinc ion binding"/>
    <property type="evidence" value="ECO:0007669"/>
    <property type="project" value="InterPro"/>
</dbReference>
<dbReference type="PANTHER" id="PTHR43350:SF2">
    <property type="entry name" value="GROES-LIKE ZINC-BINDING ALCOHOL DEHYDROGENASE FAMILY PROTEIN"/>
    <property type="match status" value="1"/>
</dbReference>
<evidence type="ECO:0000256" key="5">
    <source>
        <dbReference type="ARBA" id="ARBA00023002"/>
    </source>
</evidence>
<evidence type="ECO:0000259" key="8">
    <source>
        <dbReference type="Pfam" id="PF08240"/>
    </source>
</evidence>
<comment type="caution">
    <text evidence="9">The sequence shown here is derived from an EMBL/GenBank/DDBJ whole genome shotgun (WGS) entry which is preliminary data.</text>
</comment>
<comment type="cofactor">
    <cofactor evidence="1 6">
        <name>Zn(2+)</name>
        <dbReference type="ChEBI" id="CHEBI:29105"/>
    </cofactor>
</comment>
<dbReference type="OrthoDB" id="1560166at2759"/>
<dbReference type="CDD" id="cd08278">
    <property type="entry name" value="benzyl_alcohol_DH"/>
    <property type="match status" value="1"/>
</dbReference>
<dbReference type="InterPro" id="IPR011032">
    <property type="entry name" value="GroES-like_sf"/>
</dbReference>
<evidence type="ECO:0000256" key="3">
    <source>
        <dbReference type="ARBA" id="ARBA00022723"/>
    </source>
</evidence>
<reference evidence="9" key="1">
    <citation type="journal article" date="2020" name="Stud. Mycol.">
        <title>101 Dothideomycetes genomes: a test case for predicting lifestyles and emergence of pathogens.</title>
        <authorList>
            <person name="Haridas S."/>
            <person name="Albert R."/>
            <person name="Binder M."/>
            <person name="Bloem J."/>
            <person name="Labutti K."/>
            <person name="Salamov A."/>
            <person name="Andreopoulos B."/>
            <person name="Baker S."/>
            <person name="Barry K."/>
            <person name="Bills G."/>
            <person name="Bluhm B."/>
            <person name="Cannon C."/>
            <person name="Castanera R."/>
            <person name="Culley D."/>
            <person name="Daum C."/>
            <person name="Ezra D."/>
            <person name="Gonzalez J."/>
            <person name="Henrissat B."/>
            <person name="Kuo A."/>
            <person name="Liang C."/>
            <person name="Lipzen A."/>
            <person name="Lutzoni F."/>
            <person name="Magnuson J."/>
            <person name="Mondo S."/>
            <person name="Nolan M."/>
            <person name="Ohm R."/>
            <person name="Pangilinan J."/>
            <person name="Park H.-J."/>
            <person name="Ramirez L."/>
            <person name="Alfaro M."/>
            <person name="Sun H."/>
            <person name="Tritt A."/>
            <person name="Yoshinaga Y."/>
            <person name="Zwiers L.-H."/>
            <person name="Turgeon B."/>
            <person name="Goodwin S."/>
            <person name="Spatafora J."/>
            <person name="Crous P."/>
            <person name="Grigoriev I."/>
        </authorList>
    </citation>
    <scope>NUCLEOTIDE SEQUENCE</scope>
    <source>
        <strain evidence="9">CBS 133067</strain>
    </source>
</reference>
<sequence length="381" mass="41371">MSSEAHRGRAIVSRGPNKEGQWAIEDVTLRPIKDNELVVQMVASGICHTDFYFGDAEPAEPYMFYPRVLGHEGSGRVVEVGSKVTVAKPGDPVLLSFDSCQNCQLCRDQFPSYCTAFNSINFRGNECFSSDGKDQIFGSFFGQSSFASLSVVSEKSVVNAKDLIRSDDELKLFAPLGCGIQTGSGTIWNASDSGPNDEVAVIGLGGVGLSAVMAAKIKGVKSIIAIDRVPERIQLAKELGATHGIDTFGIRHMKDIIGEVQSCTDENLGPTITIDTTGIPSLVETAIDFTRTKGKIFQVGTGGMQEVKITMQPFMASGKSYIGAIEGNATPSKYVPQMIQWYREGKFPLEKFVKFYKAEDFKKGIEDMHHAADAVKPVIVW</sequence>
<feature type="domain" description="Alcohol dehydrogenase-like C-terminal" evidence="7">
    <location>
        <begin position="206"/>
        <end position="342"/>
    </location>
</feature>
<dbReference type="SUPFAM" id="SSF51735">
    <property type="entry name" value="NAD(P)-binding Rossmann-fold domains"/>
    <property type="match status" value="1"/>
</dbReference>
<evidence type="ECO:0000259" key="7">
    <source>
        <dbReference type="Pfam" id="PF00107"/>
    </source>
</evidence>
<dbReference type="AlphaFoldDB" id="A0A9P4MAU3"/>
<comment type="similarity">
    <text evidence="2 6">Belongs to the zinc-containing alcohol dehydrogenase family.</text>
</comment>
<evidence type="ECO:0000313" key="9">
    <source>
        <dbReference type="EMBL" id="KAF2104413.1"/>
    </source>
</evidence>
<dbReference type="InterPro" id="IPR013149">
    <property type="entry name" value="ADH-like_C"/>
</dbReference>